<evidence type="ECO:0000256" key="4">
    <source>
        <dbReference type="ARBA" id="ARBA00022792"/>
    </source>
</evidence>
<sequence>MASFHAVRPSAWTAAARSAARSNNVAYNGPVRRTFNTPRCFNASSKRSYSCENARISLPTASTRATPRGQAGAWIQARPFSSTPCNYYKTVEEAKSRYRLGPFSMASAVLFFAVGAGLIVYFRYEKERVQRQRIAEQTKGVGRPKVGGDFSLVDHNGNKFTSEDMKGKYALVYFGFTHCPDICPEELDKMAEMIDEVKKVAGNTVRPVFITCDPARDTPAVMKTYLREFHPDIIGLTGSYDDIKNVCKKYRVYFSTPPDVKPGQDYLVDHSIYFYLMDPEGDFVEALGRNQPAPQAAKIIINHVGDWRGKLDRD</sequence>
<dbReference type="SUPFAM" id="SSF52833">
    <property type="entry name" value="Thioredoxin-like"/>
    <property type="match status" value="1"/>
</dbReference>
<dbReference type="InParanoid" id="K2S4K7"/>
<dbReference type="PROSITE" id="PS51352">
    <property type="entry name" value="THIOREDOXIN_2"/>
    <property type="match status" value="1"/>
</dbReference>
<dbReference type="OrthoDB" id="270009at2759"/>
<comment type="similarity">
    <text evidence="2 8">Belongs to the SCO1/2 family.</text>
</comment>
<dbReference type="PANTHER" id="PTHR12151:SF5">
    <property type="entry name" value="AT19154P"/>
    <property type="match status" value="1"/>
</dbReference>
<feature type="binding site" evidence="9">
    <location>
        <position position="179"/>
    </location>
    <ligand>
        <name>Cu cation</name>
        <dbReference type="ChEBI" id="CHEBI:23378"/>
    </ligand>
</feature>
<evidence type="ECO:0000256" key="9">
    <source>
        <dbReference type="PIRSR" id="PIRSR037736-1"/>
    </source>
</evidence>
<dbReference type="GO" id="GO:0045454">
    <property type="term" value="P:cell redox homeostasis"/>
    <property type="evidence" value="ECO:0007669"/>
    <property type="project" value="UniProtKB-ARBA"/>
</dbReference>
<dbReference type="STRING" id="1126212.K2S4K7"/>
<feature type="binding site" evidence="9">
    <location>
        <position position="270"/>
    </location>
    <ligand>
        <name>Cu cation</name>
        <dbReference type="ChEBI" id="CHEBI:23378"/>
    </ligand>
</feature>
<dbReference type="PANTHER" id="PTHR12151">
    <property type="entry name" value="ELECTRON TRANSPORT PROTIN SCO1/SENC FAMILY MEMBER"/>
    <property type="match status" value="1"/>
</dbReference>
<dbReference type="PIRSF" id="PIRSF037736">
    <property type="entry name" value="SCO1"/>
    <property type="match status" value="1"/>
</dbReference>
<reference evidence="13 14" key="1">
    <citation type="journal article" date="2012" name="BMC Genomics">
        <title>Tools to kill: Genome of one of the most destructive plant pathogenic fungi Macrophomina phaseolina.</title>
        <authorList>
            <person name="Islam M.S."/>
            <person name="Haque M.S."/>
            <person name="Islam M.M."/>
            <person name="Emdad E.M."/>
            <person name="Halim A."/>
            <person name="Hossen Q.M.M."/>
            <person name="Hossain M.Z."/>
            <person name="Ahmed B."/>
            <person name="Rahim S."/>
            <person name="Rahman M.S."/>
            <person name="Alam M.M."/>
            <person name="Hou S."/>
            <person name="Wan X."/>
            <person name="Saito J.A."/>
            <person name="Alam M."/>
        </authorList>
    </citation>
    <scope>NUCLEOTIDE SEQUENCE [LARGE SCALE GENOMIC DNA]</scope>
    <source>
        <strain evidence="13 14">MS6</strain>
    </source>
</reference>
<evidence type="ECO:0000259" key="12">
    <source>
        <dbReference type="PROSITE" id="PS51352"/>
    </source>
</evidence>
<organism evidence="13 14">
    <name type="scientific">Macrophomina phaseolina (strain MS6)</name>
    <name type="common">Charcoal rot fungus</name>
    <dbReference type="NCBI Taxonomy" id="1126212"/>
    <lineage>
        <taxon>Eukaryota</taxon>
        <taxon>Fungi</taxon>
        <taxon>Dikarya</taxon>
        <taxon>Ascomycota</taxon>
        <taxon>Pezizomycotina</taxon>
        <taxon>Dothideomycetes</taxon>
        <taxon>Dothideomycetes incertae sedis</taxon>
        <taxon>Botryosphaeriales</taxon>
        <taxon>Botryosphaeriaceae</taxon>
        <taxon>Macrophomina</taxon>
    </lineage>
</organism>
<keyword evidence="6 8" id="KW-0496">Mitochondrion</keyword>
<dbReference type="InterPro" id="IPR036249">
    <property type="entry name" value="Thioredoxin-like_sf"/>
</dbReference>
<name>K2S4K7_MACPH</name>
<evidence type="ECO:0000256" key="8">
    <source>
        <dbReference type="PIRNR" id="PIRNR037736"/>
    </source>
</evidence>
<keyword evidence="11" id="KW-1133">Transmembrane helix</keyword>
<dbReference type="InterPro" id="IPR017276">
    <property type="entry name" value="Synth_of_cyt-c-oxidase_Sco1/2"/>
</dbReference>
<dbReference type="GO" id="GO:0005743">
    <property type="term" value="C:mitochondrial inner membrane"/>
    <property type="evidence" value="ECO:0007669"/>
    <property type="project" value="UniProtKB-SubCell"/>
</dbReference>
<keyword evidence="10" id="KW-1015">Disulfide bond</keyword>
<dbReference type="InterPro" id="IPR013766">
    <property type="entry name" value="Thioredoxin_domain"/>
</dbReference>
<evidence type="ECO:0000256" key="7">
    <source>
        <dbReference type="ARBA" id="ARBA00023136"/>
    </source>
</evidence>
<protein>
    <submittedName>
        <fullName evidence="13">Copper chaperone SCO1/SenC</fullName>
    </submittedName>
</protein>
<dbReference type="GO" id="GO:0005507">
    <property type="term" value="F:copper ion binding"/>
    <property type="evidence" value="ECO:0007669"/>
    <property type="project" value="InterPro"/>
</dbReference>
<feature type="disulfide bond" description="Redox-active" evidence="10">
    <location>
        <begin position="179"/>
        <end position="183"/>
    </location>
</feature>
<dbReference type="HOGENOM" id="CLU_050131_0_2_1"/>
<comment type="caution">
    <text evidence="13">The sequence shown here is derived from an EMBL/GenBank/DDBJ whole genome shotgun (WGS) entry which is preliminary data.</text>
</comment>
<evidence type="ECO:0000313" key="14">
    <source>
        <dbReference type="Proteomes" id="UP000007129"/>
    </source>
</evidence>
<dbReference type="Proteomes" id="UP000007129">
    <property type="component" value="Unassembled WGS sequence"/>
</dbReference>
<keyword evidence="7 11" id="KW-0472">Membrane</keyword>
<evidence type="ECO:0000256" key="3">
    <source>
        <dbReference type="ARBA" id="ARBA00022723"/>
    </source>
</evidence>
<dbReference type="VEuPathDB" id="FungiDB:MPH_11138"/>
<evidence type="ECO:0000256" key="11">
    <source>
        <dbReference type="SAM" id="Phobius"/>
    </source>
</evidence>
<evidence type="ECO:0000256" key="1">
    <source>
        <dbReference type="ARBA" id="ARBA00004273"/>
    </source>
</evidence>
<feature type="binding site" evidence="9">
    <location>
        <position position="183"/>
    </location>
    <ligand>
        <name>Cu cation</name>
        <dbReference type="ChEBI" id="CHEBI:23378"/>
    </ligand>
</feature>
<dbReference type="FunCoup" id="K2S4K7">
    <property type="interactions" value="610"/>
</dbReference>
<keyword evidence="3 9" id="KW-0479">Metal-binding</keyword>
<dbReference type="FunFam" id="3.40.30.10:FF:000013">
    <property type="entry name" value="Blast:Protein SCO1 homolog, mitochondrial"/>
    <property type="match status" value="1"/>
</dbReference>
<accession>K2S4K7</accession>
<gene>
    <name evidence="13" type="ORF">MPH_11138</name>
</gene>
<evidence type="ECO:0000256" key="6">
    <source>
        <dbReference type="ARBA" id="ARBA00023128"/>
    </source>
</evidence>
<comment type="subcellular location">
    <subcellularLocation>
        <location evidence="1 8">Mitochondrion inner membrane</location>
    </subcellularLocation>
</comment>
<keyword evidence="5 9" id="KW-0186">Copper</keyword>
<dbReference type="InterPro" id="IPR003782">
    <property type="entry name" value="SCO1/SenC"/>
</dbReference>
<evidence type="ECO:0000256" key="2">
    <source>
        <dbReference type="ARBA" id="ARBA00010996"/>
    </source>
</evidence>
<feature type="transmembrane region" description="Helical" evidence="11">
    <location>
        <begin position="103"/>
        <end position="124"/>
    </location>
</feature>
<evidence type="ECO:0000256" key="5">
    <source>
        <dbReference type="ARBA" id="ARBA00023008"/>
    </source>
</evidence>
<evidence type="ECO:0000256" key="10">
    <source>
        <dbReference type="PIRSR" id="PIRSR603782-2"/>
    </source>
</evidence>
<evidence type="ECO:0000313" key="13">
    <source>
        <dbReference type="EMBL" id="EKG11645.1"/>
    </source>
</evidence>
<keyword evidence="4 8" id="KW-0999">Mitochondrion inner membrane</keyword>
<keyword evidence="11" id="KW-0812">Transmembrane</keyword>
<dbReference type="AlphaFoldDB" id="K2S4K7"/>
<dbReference type="GO" id="GO:0006878">
    <property type="term" value="P:intracellular copper ion homeostasis"/>
    <property type="evidence" value="ECO:0007669"/>
    <property type="project" value="UniProtKB-UniRule"/>
</dbReference>
<dbReference type="CDD" id="cd02968">
    <property type="entry name" value="SCO"/>
    <property type="match status" value="1"/>
</dbReference>
<feature type="domain" description="Thioredoxin" evidence="12">
    <location>
        <begin position="141"/>
        <end position="305"/>
    </location>
</feature>
<dbReference type="Gene3D" id="3.40.30.10">
    <property type="entry name" value="Glutaredoxin"/>
    <property type="match status" value="1"/>
</dbReference>
<dbReference type="GO" id="GO:0033617">
    <property type="term" value="P:mitochondrial respiratory chain complex IV assembly"/>
    <property type="evidence" value="ECO:0007669"/>
    <property type="project" value="TreeGrafter"/>
</dbReference>
<dbReference type="EMBL" id="AHHD01000467">
    <property type="protein sequence ID" value="EKG11645.1"/>
    <property type="molecule type" value="Genomic_DNA"/>
</dbReference>
<dbReference type="GO" id="GO:0016531">
    <property type="term" value="F:copper chaperone activity"/>
    <property type="evidence" value="ECO:0007669"/>
    <property type="project" value="InterPro"/>
</dbReference>
<dbReference type="Pfam" id="PF02630">
    <property type="entry name" value="SCO1-SenC"/>
    <property type="match status" value="1"/>
</dbReference>
<dbReference type="eggNOG" id="KOG2792">
    <property type="taxonomic scope" value="Eukaryota"/>
</dbReference>
<proteinExistence type="inferred from homology"/>